<dbReference type="PANTHER" id="PTHR33778">
    <property type="entry name" value="PROTEIN MGTC"/>
    <property type="match status" value="1"/>
</dbReference>
<sequence length="153" mass="16222">MEWLDQLRILLDILIAAVLGGVIGFEREKKDKPIGFRTNMLIASAAALLVALGKFVAFQMENSLDSASLGVDPTRIIHAIIVGVSFIGAGSILKSEKEESIKYLTTAATILFSAGLGIAAGLQLYPLAVGITVLGLTINYVVDKIMDLSSDSN</sequence>
<dbReference type="PANTHER" id="PTHR33778:SF1">
    <property type="entry name" value="MAGNESIUM TRANSPORTER YHID-RELATED"/>
    <property type="match status" value="1"/>
</dbReference>
<evidence type="ECO:0000256" key="2">
    <source>
        <dbReference type="ARBA" id="ARBA00009298"/>
    </source>
</evidence>
<dbReference type="OrthoDB" id="9811198at2"/>
<evidence type="ECO:0000313" key="10">
    <source>
        <dbReference type="Proteomes" id="UP000223913"/>
    </source>
</evidence>
<feature type="transmembrane region" description="Helical" evidence="7">
    <location>
        <begin position="6"/>
        <end position="26"/>
    </location>
</feature>
<comment type="similarity">
    <text evidence="2">Belongs to the MgtC/SapB family.</text>
</comment>
<feature type="transmembrane region" description="Helical" evidence="7">
    <location>
        <begin position="124"/>
        <end position="142"/>
    </location>
</feature>
<dbReference type="AlphaFoldDB" id="A0A2D0NLL2"/>
<gene>
    <name evidence="9" type="ORF">CRP01_01600</name>
</gene>
<keyword evidence="5 7" id="KW-1133">Transmembrane helix</keyword>
<comment type="caution">
    <text evidence="9">The sequence shown here is derived from an EMBL/GenBank/DDBJ whole genome shotgun (WGS) entry which is preliminary data.</text>
</comment>
<evidence type="ECO:0000256" key="5">
    <source>
        <dbReference type="ARBA" id="ARBA00022989"/>
    </source>
</evidence>
<comment type="subcellular location">
    <subcellularLocation>
        <location evidence="1">Cell membrane</location>
        <topology evidence="1">Multi-pass membrane protein</topology>
    </subcellularLocation>
</comment>
<keyword evidence="6 7" id="KW-0472">Membrane</keyword>
<dbReference type="Proteomes" id="UP000223913">
    <property type="component" value="Unassembled WGS sequence"/>
</dbReference>
<feature type="domain" description="MgtC/SapB/SrpB/YhiD N-terminal" evidence="8">
    <location>
        <begin position="13"/>
        <end position="145"/>
    </location>
</feature>
<feature type="transmembrane region" description="Helical" evidence="7">
    <location>
        <begin position="76"/>
        <end position="93"/>
    </location>
</feature>
<dbReference type="EMBL" id="PDUD01000001">
    <property type="protein sequence ID" value="PHN08633.1"/>
    <property type="molecule type" value="Genomic_DNA"/>
</dbReference>
<organism evidence="9 10">
    <name type="scientific">Flavilitoribacter nigricans (strain ATCC 23147 / DSM 23189 / NBRC 102662 / NCIMB 1420 / SS-2)</name>
    <name type="common">Lewinella nigricans</name>
    <dbReference type="NCBI Taxonomy" id="1122177"/>
    <lineage>
        <taxon>Bacteria</taxon>
        <taxon>Pseudomonadati</taxon>
        <taxon>Bacteroidota</taxon>
        <taxon>Saprospiria</taxon>
        <taxon>Saprospirales</taxon>
        <taxon>Lewinellaceae</taxon>
        <taxon>Flavilitoribacter</taxon>
    </lineage>
</organism>
<dbReference type="PRINTS" id="PR01837">
    <property type="entry name" value="MGTCSAPBPROT"/>
</dbReference>
<evidence type="ECO:0000256" key="6">
    <source>
        <dbReference type="ARBA" id="ARBA00023136"/>
    </source>
</evidence>
<evidence type="ECO:0000256" key="7">
    <source>
        <dbReference type="SAM" id="Phobius"/>
    </source>
</evidence>
<keyword evidence="3" id="KW-1003">Cell membrane</keyword>
<dbReference type="RefSeq" id="WP_099148223.1">
    <property type="nucleotide sequence ID" value="NZ_PDUD01000001.1"/>
</dbReference>
<keyword evidence="10" id="KW-1185">Reference proteome</keyword>
<dbReference type="InterPro" id="IPR003416">
    <property type="entry name" value="MgtC/SapB/SrpB/YhiD_fam"/>
</dbReference>
<reference evidence="9 10" key="1">
    <citation type="submission" date="2017-10" db="EMBL/GenBank/DDBJ databases">
        <title>The draft genome sequence of Lewinella nigricans NBRC 102662.</title>
        <authorList>
            <person name="Wang K."/>
        </authorList>
    </citation>
    <scope>NUCLEOTIDE SEQUENCE [LARGE SCALE GENOMIC DNA]</scope>
    <source>
        <strain evidence="9 10">NBRC 102662</strain>
    </source>
</reference>
<evidence type="ECO:0000259" key="8">
    <source>
        <dbReference type="Pfam" id="PF02308"/>
    </source>
</evidence>
<evidence type="ECO:0000256" key="4">
    <source>
        <dbReference type="ARBA" id="ARBA00022692"/>
    </source>
</evidence>
<evidence type="ECO:0000256" key="1">
    <source>
        <dbReference type="ARBA" id="ARBA00004651"/>
    </source>
</evidence>
<proteinExistence type="inferred from homology"/>
<dbReference type="GO" id="GO:0005886">
    <property type="term" value="C:plasma membrane"/>
    <property type="evidence" value="ECO:0007669"/>
    <property type="project" value="UniProtKB-SubCell"/>
</dbReference>
<feature type="transmembrane region" description="Helical" evidence="7">
    <location>
        <begin position="38"/>
        <end position="56"/>
    </location>
</feature>
<name>A0A2D0NLL2_FLAN2</name>
<keyword evidence="4 7" id="KW-0812">Transmembrane</keyword>
<dbReference type="InterPro" id="IPR049177">
    <property type="entry name" value="MgtC_SapB_SrpB_YhiD_N"/>
</dbReference>
<accession>A0A2D0NLL2</accession>
<dbReference type="Pfam" id="PF02308">
    <property type="entry name" value="MgtC"/>
    <property type="match status" value="1"/>
</dbReference>
<protein>
    <submittedName>
        <fullName evidence="9">Magnesium transporter</fullName>
    </submittedName>
</protein>
<evidence type="ECO:0000256" key="3">
    <source>
        <dbReference type="ARBA" id="ARBA00022475"/>
    </source>
</evidence>
<evidence type="ECO:0000313" key="9">
    <source>
        <dbReference type="EMBL" id="PHN08633.1"/>
    </source>
</evidence>